<dbReference type="InterPro" id="IPR000119">
    <property type="entry name" value="Hist_DNA-bd"/>
</dbReference>
<dbReference type="SMART" id="SM00411">
    <property type="entry name" value="BHL"/>
    <property type="match status" value="1"/>
</dbReference>
<dbReference type="RefSeq" id="WP_093642321.1">
    <property type="nucleotide sequence ID" value="NZ_FPBH01000024.1"/>
</dbReference>
<dbReference type="OrthoDB" id="9135133at2"/>
<protein>
    <submittedName>
        <fullName evidence="5">DNA-binding protein HU-beta</fullName>
    </submittedName>
</protein>
<dbReference type="PANTHER" id="PTHR33175:SF3">
    <property type="entry name" value="DNA-BINDING PROTEIN HU-BETA"/>
    <property type="match status" value="1"/>
</dbReference>
<keyword evidence="2" id="KW-0226">DNA condensation</keyword>
<keyword evidence="3 5" id="KW-0238">DNA-binding</keyword>
<dbReference type="GO" id="GO:0003677">
    <property type="term" value="F:DNA binding"/>
    <property type="evidence" value="ECO:0007669"/>
    <property type="project" value="UniProtKB-KW"/>
</dbReference>
<evidence type="ECO:0000313" key="5">
    <source>
        <dbReference type="EMBL" id="SFU24016.1"/>
    </source>
</evidence>
<reference evidence="5 6" key="1">
    <citation type="submission" date="2016-10" db="EMBL/GenBank/DDBJ databases">
        <authorList>
            <person name="de Groot N.N."/>
        </authorList>
    </citation>
    <scope>NUCLEOTIDE SEQUENCE [LARGE SCALE GENOMIC DNA]</scope>
    <source>
        <strain evidence="5 6">LMG 27731</strain>
    </source>
</reference>
<dbReference type="GO" id="GO:0030527">
    <property type="term" value="F:structural constituent of chromatin"/>
    <property type="evidence" value="ECO:0007669"/>
    <property type="project" value="InterPro"/>
</dbReference>
<dbReference type="Gene3D" id="4.10.520.10">
    <property type="entry name" value="IHF-like DNA-binding proteins"/>
    <property type="match status" value="1"/>
</dbReference>
<dbReference type="SUPFAM" id="SSF47729">
    <property type="entry name" value="IHF-like DNA-binding proteins"/>
    <property type="match status" value="1"/>
</dbReference>
<evidence type="ECO:0000256" key="3">
    <source>
        <dbReference type="ARBA" id="ARBA00023125"/>
    </source>
</evidence>
<evidence type="ECO:0000313" key="6">
    <source>
        <dbReference type="Proteomes" id="UP000198844"/>
    </source>
</evidence>
<evidence type="ECO:0000256" key="4">
    <source>
        <dbReference type="RuleBase" id="RU003939"/>
    </source>
</evidence>
<comment type="similarity">
    <text evidence="1 4">Belongs to the bacterial histone-like protein family.</text>
</comment>
<dbReference type="Pfam" id="PF00216">
    <property type="entry name" value="Bac_DNA_binding"/>
    <property type="match status" value="1"/>
</dbReference>
<evidence type="ECO:0000256" key="2">
    <source>
        <dbReference type="ARBA" id="ARBA00023067"/>
    </source>
</evidence>
<dbReference type="PANTHER" id="PTHR33175">
    <property type="entry name" value="DNA-BINDING PROTEIN HU"/>
    <property type="match status" value="1"/>
</dbReference>
<dbReference type="InterPro" id="IPR010992">
    <property type="entry name" value="IHF-like_DNA-bd_dom_sf"/>
</dbReference>
<name>A0A1I7EJC7_9BURK</name>
<gene>
    <name evidence="5" type="ORF">SAMN05192563_102486</name>
</gene>
<dbReference type="CDD" id="cd13831">
    <property type="entry name" value="HU"/>
    <property type="match status" value="1"/>
</dbReference>
<organism evidence="5 6">
    <name type="scientific">Paraburkholderia aspalathi</name>
    <dbReference type="NCBI Taxonomy" id="1324617"/>
    <lineage>
        <taxon>Bacteria</taxon>
        <taxon>Pseudomonadati</taxon>
        <taxon>Pseudomonadota</taxon>
        <taxon>Betaproteobacteria</taxon>
        <taxon>Burkholderiales</taxon>
        <taxon>Burkholderiaceae</taxon>
        <taxon>Paraburkholderia</taxon>
    </lineage>
</organism>
<dbReference type="GO" id="GO:0030261">
    <property type="term" value="P:chromosome condensation"/>
    <property type="evidence" value="ECO:0007669"/>
    <property type="project" value="UniProtKB-KW"/>
</dbReference>
<sequence length="88" mass="8924">MNKQELVDTVAAAKCGSAMATGEAIDAVTTAVAGRETVQLIGFGSFSSGERPPRVGRSPATGKAIQLPAAKTAKFTAGKVFREAVNAS</sequence>
<proteinExistence type="inferred from homology"/>
<dbReference type="EMBL" id="FPBH01000024">
    <property type="protein sequence ID" value="SFU24016.1"/>
    <property type="molecule type" value="Genomic_DNA"/>
</dbReference>
<dbReference type="AlphaFoldDB" id="A0A1I7EJC7"/>
<dbReference type="Proteomes" id="UP000198844">
    <property type="component" value="Unassembled WGS sequence"/>
</dbReference>
<evidence type="ECO:0000256" key="1">
    <source>
        <dbReference type="ARBA" id="ARBA00010529"/>
    </source>
</evidence>
<accession>A0A1I7EJC7</accession>
<dbReference type="PRINTS" id="PR01727">
    <property type="entry name" value="DNABINDINGHU"/>
</dbReference>